<dbReference type="GO" id="GO:0005840">
    <property type="term" value="C:ribosome"/>
    <property type="evidence" value="ECO:0007669"/>
    <property type="project" value="UniProtKB-KW"/>
</dbReference>
<sequence length="69" mass="8357">MAEVTRKEQETFENLLRRFNRKVQQNGILPIARKKQYFTKPLSKKEQREIAIRKRAKKEAKLKQIIRGF</sequence>
<dbReference type="Gene3D" id="1.20.5.1150">
    <property type="entry name" value="Ribosomal protein S8"/>
    <property type="match status" value="1"/>
</dbReference>
<dbReference type="InterPro" id="IPR001911">
    <property type="entry name" value="Ribosomal_bS21"/>
</dbReference>
<evidence type="ECO:0000256" key="3">
    <source>
        <dbReference type="ARBA" id="ARBA00023274"/>
    </source>
</evidence>
<gene>
    <name evidence="5" type="primary">rpsU</name>
    <name evidence="6" type="ORF">UU65_C0001G0056</name>
</gene>
<dbReference type="AlphaFoldDB" id="A0A0G0YJF8"/>
<dbReference type="InterPro" id="IPR038380">
    <property type="entry name" value="Ribosomal_bS21_sf"/>
</dbReference>
<dbReference type="GO" id="GO:1990904">
    <property type="term" value="C:ribonucleoprotein complex"/>
    <property type="evidence" value="ECO:0007669"/>
    <property type="project" value="UniProtKB-KW"/>
</dbReference>
<dbReference type="GO" id="GO:0003735">
    <property type="term" value="F:structural constituent of ribosome"/>
    <property type="evidence" value="ECO:0007669"/>
    <property type="project" value="InterPro"/>
</dbReference>
<dbReference type="HAMAP" id="MF_00358">
    <property type="entry name" value="Ribosomal_bS21"/>
    <property type="match status" value="1"/>
</dbReference>
<keyword evidence="2 5" id="KW-0689">Ribosomal protein</keyword>
<comment type="caution">
    <text evidence="6">The sequence shown here is derived from an EMBL/GenBank/DDBJ whole genome shotgun (WGS) entry which is preliminary data.</text>
</comment>
<evidence type="ECO:0000256" key="1">
    <source>
        <dbReference type="ARBA" id="ARBA00006640"/>
    </source>
</evidence>
<dbReference type="NCBIfam" id="TIGR00030">
    <property type="entry name" value="S21p"/>
    <property type="match status" value="1"/>
</dbReference>
<comment type="similarity">
    <text evidence="1 5">Belongs to the bacterial ribosomal protein bS21 family.</text>
</comment>
<keyword evidence="3 5" id="KW-0687">Ribonucleoprotein</keyword>
<dbReference type="GO" id="GO:0006412">
    <property type="term" value="P:translation"/>
    <property type="evidence" value="ECO:0007669"/>
    <property type="project" value="UniProtKB-UniRule"/>
</dbReference>
<dbReference type="Proteomes" id="UP000033869">
    <property type="component" value="Unassembled WGS sequence"/>
</dbReference>
<organism evidence="6 7">
    <name type="scientific">candidate division CPR2 bacterium GW2011_GWC1_41_48</name>
    <dbReference type="NCBI Taxonomy" id="1618344"/>
    <lineage>
        <taxon>Bacteria</taxon>
        <taxon>Bacteria division CPR2</taxon>
    </lineage>
</organism>
<dbReference type="Pfam" id="PF01165">
    <property type="entry name" value="Ribosomal_S21"/>
    <property type="match status" value="1"/>
</dbReference>
<proteinExistence type="inferred from homology"/>
<evidence type="ECO:0000313" key="7">
    <source>
        <dbReference type="Proteomes" id="UP000033869"/>
    </source>
</evidence>
<reference evidence="6 7" key="1">
    <citation type="journal article" date="2015" name="Nature">
        <title>rRNA introns, odd ribosomes, and small enigmatic genomes across a large radiation of phyla.</title>
        <authorList>
            <person name="Brown C.T."/>
            <person name="Hug L.A."/>
            <person name="Thomas B.C."/>
            <person name="Sharon I."/>
            <person name="Castelle C.J."/>
            <person name="Singh A."/>
            <person name="Wilkins M.J."/>
            <person name="Williams K.H."/>
            <person name="Banfield J.F."/>
        </authorList>
    </citation>
    <scope>NUCLEOTIDE SEQUENCE [LARGE SCALE GENOMIC DNA]</scope>
</reference>
<evidence type="ECO:0000256" key="5">
    <source>
        <dbReference type="HAMAP-Rule" id="MF_00358"/>
    </source>
</evidence>
<evidence type="ECO:0000313" key="6">
    <source>
        <dbReference type="EMBL" id="KKS09651.1"/>
    </source>
</evidence>
<evidence type="ECO:0000256" key="2">
    <source>
        <dbReference type="ARBA" id="ARBA00022980"/>
    </source>
</evidence>
<evidence type="ECO:0000256" key="4">
    <source>
        <dbReference type="ARBA" id="ARBA00035135"/>
    </source>
</evidence>
<name>A0A0G0YJF8_UNCC2</name>
<protein>
    <recommendedName>
        <fullName evidence="4 5">Small ribosomal subunit protein bS21</fullName>
    </recommendedName>
</protein>
<accession>A0A0G0YJF8</accession>
<dbReference type="EMBL" id="LCBL01000001">
    <property type="protein sequence ID" value="KKS09651.1"/>
    <property type="molecule type" value="Genomic_DNA"/>
</dbReference>